<dbReference type="InterPro" id="IPR015943">
    <property type="entry name" value="WD40/YVTN_repeat-like_dom_sf"/>
</dbReference>
<dbReference type="GO" id="GO:0007288">
    <property type="term" value="P:sperm axoneme assembly"/>
    <property type="evidence" value="ECO:0007669"/>
    <property type="project" value="TreeGrafter"/>
</dbReference>
<evidence type="ECO:0000256" key="3">
    <source>
        <dbReference type="ARBA" id="ARBA00022574"/>
    </source>
</evidence>
<protein>
    <recommendedName>
        <fullName evidence="9">Cilia- and flagella-associated protein 43</fullName>
    </recommendedName>
</protein>
<gene>
    <name evidence="13" type="primary">cfap43</name>
</gene>
<dbReference type="RefSeq" id="XP_028278739.1">
    <property type="nucleotide sequence ID" value="XM_028422938.1"/>
</dbReference>
<dbReference type="OrthoDB" id="535167at2759"/>
<keyword evidence="13" id="KW-0282">Flagellum</keyword>
<keyword evidence="4" id="KW-0677">Repeat</keyword>
<dbReference type="SUPFAM" id="SSF50978">
    <property type="entry name" value="WD40 repeat-like"/>
    <property type="match status" value="2"/>
</dbReference>
<dbReference type="Proteomes" id="UP000515145">
    <property type="component" value="Chromosome 15"/>
</dbReference>
<evidence type="ECO:0000256" key="1">
    <source>
        <dbReference type="ARBA" id="ARBA00004430"/>
    </source>
</evidence>
<dbReference type="SMART" id="SM00320">
    <property type="entry name" value="WD40"/>
    <property type="match status" value="8"/>
</dbReference>
<evidence type="ECO:0000256" key="4">
    <source>
        <dbReference type="ARBA" id="ARBA00022737"/>
    </source>
</evidence>
<name>A0A6P7JP89_9TELE</name>
<sequence length="1632" mass="185864">MYDSGSLDVRWIQGFTNRSIDFVDNNTVCYKCGNYICFLNLETKTQSVFQSPGRGVGALTANGNSGVFAFSDQKLSPSIFVYVYPALHLKNELKGAAQLDYTCLALSDGGPYLACCSSLPDHTITVWNWENAEPICTQLQAGRDLISMVFNPLNWLQLCALGTASLTLWNIERSGSFHVLKSSMIDLPATDGSFVERMTPMSQTSNQPPAAISELMADSTGPNPCNRARLTPTAICWTPTSELYVGCAEGFLLLIDPESLNISVLISPTSADATPEFKGNFQGLTLNKNGLITAGKESLVHCLQIKGTKIDITQTWHLEGPVTTVKYSPDDETLLLSSNMGQIYLLKPTQSDEVVKVLDVLSGDFVTAAFLHSDRNICVSLRHSGELQLWSSDGVCLSFLSLQTEVTALACCPIALYAAVGTASGNILFIDMNKEQQPRLVHQVHLYHAAVDHLVFDQKGHYLLSSSSDSHVYVLDAKPSQMFSVIGYTVIPGSILSLSTQCISDSEEVNVLALCAGQEDKHLDGSVLTVLSLPTRSLRGPDCVDRHGCLSSQVVRVLSYKVPHPLQSCVLGISQVFAYCHERKALQRFQLPGVTDGFSSQQVIQLKPEQEVRAHLLGPASLILSPHHLWLASVGRDGLLQIRETESMEQYMELHCHSCHLGGVRSVSFSTDSHLLLTTGFTDGSLVCTNLRTKDVGAHKVKEATEYIQPEAHFLKKMFDTENPILDGLPAWEQRSLTSTEKPRVLGGPSVDVAAQDESNDTPLCAPPSHPTWLESRREAVIKEDTEQFSETKEMLRETIRQLRDSIQEMVRENDNLPEEHFNLDVDEQKRLEAMAEEEARRVRSEIEWDIVEKCYLHDVLKKEYWDSVKVKGRAIRAFHSELEVQNYPLREQTEKDLEDLSRVQDMRRLENTALTSLKKSDGAQKEEQGKEGHEAERAALTESFSTRLGYSNPYVYDQFSLQSTEQRINQIILLQDTIHRIKMGFNVDFDALHSQKVQELKRIKDRNRQIREIMQDLNMNQELWEPSLTTSEWPESLLRVNDSEIKAERYLTPEQRKEQERKKLEEQSRLAAQVDECRDKGLDDMMDGVLEVKKEDILKDIPPPEFVLTKPEIQWSEEEKKVYKEYEKKRQTLSEEREKYKKSLETEIKKLQDSIKEATERFDEALTKLLETKVRCTVAIYQEELKITYLVGSVLMEEEMRNQELEFKLKLEKMLAYKEEIGEVVRTCEEEAELFHQAYEILVGEDKVLDKEFRKGFFDVPTSMVDHLYKLFKRRPRVQKMRTQTDNNSSLFKEPHLCSSLAPDGLSKMLQAMEELDAPEKMPEGLNPTIWERFCVVRRTKVESEQKVKAKALTLAEMQAFLQRRRDEDNTAQQEIKNLSEALESLHKERNYLLMDTMVQLILKQGQVEVPATDLTSECTDFILYHRSVVDSLRSSIRTLAEQKIASMVSCKDFRKGIIQTQWEHKVMRKQIEDLGEKMRDIKMIQLSEEQHDMAYLTKRDHKSRMSKQVSIMEKSIALMKKTHLKNVQQRMKKIEQINRQAALKTKKSVVLEQRVPDTQVTVAELKHNSDATDSKVIRAAKREARYQQIVRRSNLEELARTQADELAVLWSEVERLTRKNFPSLDQLTHN</sequence>
<evidence type="ECO:0000256" key="7">
    <source>
        <dbReference type="ARBA" id="ARBA00023273"/>
    </source>
</evidence>
<evidence type="ECO:0000313" key="12">
    <source>
        <dbReference type="Proteomes" id="UP000515145"/>
    </source>
</evidence>
<proteinExistence type="inferred from homology"/>
<accession>A0A6P7JP89</accession>
<evidence type="ECO:0000256" key="2">
    <source>
        <dbReference type="ARBA" id="ARBA00022490"/>
    </source>
</evidence>
<dbReference type="Pfam" id="PF25828">
    <property type="entry name" value="CC_Cfap43"/>
    <property type="match status" value="1"/>
</dbReference>
<evidence type="ECO:0000313" key="13">
    <source>
        <dbReference type="RefSeq" id="XP_028278739.1"/>
    </source>
</evidence>
<feature type="region of interest" description="Disordered" evidence="11">
    <location>
        <begin position="915"/>
        <end position="937"/>
    </location>
</feature>
<comment type="similarity">
    <text evidence="8">Belongs to the CFAP43 family.</text>
</comment>
<keyword evidence="13" id="KW-0969">Cilium</keyword>
<dbReference type="CTD" id="80217"/>
<keyword evidence="12" id="KW-1185">Reference proteome</keyword>
<reference evidence="13" key="1">
    <citation type="submission" date="2025-08" db="UniProtKB">
        <authorList>
            <consortium name="RefSeq"/>
        </authorList>
    </citation>
    <scope>IDENTIFICATION</scope>
</reference>
<feature type="coiled-coil region" evidence="10">
    <location>
        <begin position="1117"/>
        <end position="1169"/>
    </location>
</feature>
<dbReference type="GO" id="GO:0005930">
    <property type="term" value="C:axoneme"/>
    <property type="evidence" value="ECO:0007669"/>
    <property type="project" value="UniProtKB-SubCell"/>
</dbReference>
<dbReference type="InterPro" id="IPR001680">
    <property type="entry name" value="WD40_rpt"/>
</dbReference>
<feature type="coiled-coil region" evidence="10">
    <location>
        <begin position="793"/>
        <end position="846"/>
    </location>
</feature>
<dbReference type="Gene3D" id="2.130.10.10">
    <property type="entry name" value="YVTN repeat-like/Quinoprotein amine dehydrogenase"/>
    <property type="match status" value="3"/>
</dbReference>
<dbReference type="GeneID" id="114446991"/>
<keyword evidence="6" id="KW-0206">Cytoskeleton</keyword>
<evidence type="ECO:0000256" key="9">
    <source>
        <dbReference type="ARBA" id="ARBA00023662"/>
    </source>
</evidence>
<keyword evidence="2" id="KW-0963">Cytoplasm</keyword>
<feature type="coiled-coil region" evidence="10">
    <location>
        <begin position="1363"/>
        <end position="1390"/>
    </location>
</feature>
<evidence type="ECO:0000256" key="6">
    <source>
        <dbReference type="ARBA" id="ARBA00023212"/>
    </source>
</evidence>
<feature type="compositionally biased region" description="Basic and acidic residues" evidence="11">
    <location>
        <begin position="919"/>
        <end position="937"/>
    </location>
</feature>
<keyword evidence="5 10" id="KW-0175">Coiled coil</keyword>
<keyword evidence="7" id="KW-0966">Cell projection</keyword>
<dbReference type="Pfam" id="PF00400">
    <property type="entry name" value="WD40"/>
    <property type="match status" value="2"/>
</dbReference>
<evidence type="ECO:0000256" key="10">
    <source>
        <dbReference type="SAM" id="Coils"/>
    </source>
</evidence>
<dbReference type="PANTHER" id="PTHR14885">
    <property type="entry name" value="CILIA- AND FLAGELLA-ASSOCIATED PROTEIN 43-RELATED"/>
    <property type="match status" value="1"/>
</dbReference>
<dbReference type="InParanoid" id="A0A6P7JP89"/>
<comment type="subcellular location">
    <subcellularLocation>
        <location evidence="1">Cytoplasm</location>
        <location evidence="1">Cytoskeleton</location>
        <location evidence="1">Cilium axoneme</location>
    </subcellularLocation>
</comment>
<dbReference type="InterPro" id="IPR036322">
    <property type="entry name" value="WD40_repeat_dom_sf"/>
</dbReference>
<evidence type="ECO:0000256" key="5">
    <source>
        <dbReference type="ARBA" id="ARBA00023054"/>
    </source>
</evidence>
<dbReference type="PANTHER" id="PTHR14885:SF1">
    <property type="entry name" value="CILIA- AND FLAGELLA-ASSOCIATED PROTEIN 43"/>
    <property type="match status" value="1"/>
</dbReference>
<evidence type="ECO:0000256" key="11">
    <source>
        <dbReference type="SAM" id="MobiDB-lite"/>
    </source>
</evidence>
<evidence type="ECO:0000256" key="8">
    <source>
        <dbReference type="ARBA" id="ARBA00023605"/>
    </source>
</evidence>
<keyword evidence="3" id="KW-0853">WD repeat</keyword>
<organism evidence="12 13">
    <name type="scientific">Parambassis ranga</name>
    <name type="common">Indian glassy fish</name>
    <dbReference type="NCBI Taxonomy" id="210632"/>
    <lineage>
        <taxon>Eukaryota</taxon>
        <taxon>Metazoa</taxon>
        <taxon>Chordata</taxon>
        <taxon>Craniata</taxon>
        <taxon>Vertebrata</taxon>
        <taxon>Euteleostomi</taxon>
        <taxon>Actinopterygii</taxon>
        <taxon>Neopterygii</taxon>
        <taxon>Teleostei</taxon>
        <taxon>Neoteleostei</taxon>
        <taxon>Acanthomorphata</taxon>
        <taxon>Ovalentaria</taxon>
        <taxon>Ambassidae</taxon>
        <taxon>Parambassis</taxon>
    </lineage>
</organism>